<dbReference type="Gene3D" id="3.80.10.10">
    <property type="entry name" value="Ribonuclease Inhibitor"/>
    <property type="match status" value="1"/>
</dbReference>
<evidence type="ECO:0000313" key="2">
    <source>
        <dbReference type="Proteomes" id="UP001219525"/>
    </source>
</evidence>
<organism evidence="1 2">
    <name type="scientific">Mycena pura</name>
    <dbReference type="NCBI Taxonomy" id="153505"/>
    <lineage>
        <taxon>Eukaryota</taxon>
        <taxon>Fungi</taxon>
        <taxon>Dikarya</taxon>
        <taxon>Basidiomycota</taxon>
        <taxon>Agaricomycotina</taxon>
        <taxon>Agaricomycetes</taxon>
        <taxon>Agaricomycetidae</taxon>
        <taxon>Agaricales</taxon>
        <taxon>Marasmiineae</taxon>
        <taxon>Mycenaceae</taxon>
        <taxon>Mycena</taxon>
    </lineage>
</organism>
<proteinExistence type="predicted"/>
<dbReference type="SUPFAM" id="SSF52047">
    <property type="entry name" value="RNI-like"/>
    <property type="match status" value="1"/>
</dbReference>
<reference evidence="1" key="1">
    <citation type="submission" date="2023-03" db="EMBL/GenBank/DDBJ databases">
        <title>Massive genome expansion in bonnet fungi (Mycena s.s.) driven by repeated elements and novel gene families across ecological guilds.</title>
        <authorList>
            <consortium name="Lawrence Berkeley National Laboratory"/>
            <person name="Harder C.B."/>
            <person name="Miyauchi S."/>
            <person name="Viragh M."/>
            <person name="Kuo A."/>
            <person name="Thoen E."/>
            <person name="Andreopoulos B."/>
            <person name="Lu D."/>
            <person name="Skrede I."/>
            <person name="Drula E."/>
            <person name="Henrissat B."/>
            <person name="Morin E."/>
            <person name="Kohler A."/>
            <person name="Barry K."/>
            <person name="LaButti K."/>
            <person name="Morin E."/>
            <person name="Salamov A."/>
            <person name="Lipzen A."/>
            <person name="Mereny Z."/>
            <person name="Hegedus B."/>
            <person name="Baldrian P."/>
            <person name="Stursova M."/>
            <person name="Weitz H."/>
            <person name="Taylor A."/>
            <person name="Grigoriev I.V."/>
            <person name="Nagy L.G."/>
            <person name="Martin F."/>
            <person name="Kauserud H."/>
        </authorList>
    </citation>
    <scope>NUCLEOTIDE SEQUENCE</scope>
    <source>
        <strain evidence="1">9144</strain>
    </source>
</reference>
<comment type="caution">
    <text evidence="1">The sequence shown here is derived from an EMBL/GenBank/DDBJ whole genome shotgun (WGS) entry which is preliminary data.</text>
</comment>
<sequence>MAPAHIPDEILSEILSPALLVPDDRFCEMSDVSPFISFSESSSAYLVVCKAWLRVATPLLYHVVVLRSKAQAQALATTLGTNPDLGGFIKKLRVEGGYAISMHKVLQKSPNITDLYLSLVIAPSDNACGLSRGLRLINPSRVIINFAGRDRWLSKAARNLACELEEKFIPAWTNLAVFQMPHRLNGLLQLDDLATALAQAPKLVKLVITDKVHQISDYMRIIAEAPALRRIEFSLPDTSYSRPDERRRRILNQVQHDDRLRALLSFLKDSEYSSPHEDETFLPIPFVYPARLAADPVLEDTIWSRILYFAMAQTEVSEGSDCKLALLVVCKKFARLGIPILYNYPFFHWATSQRVFASRLEEEPALGQHVKRLYLADVKDAYGYNSIIKRVPALVELQMRENCTSMTWGMFKELARSTGSGLLSLQGVRISKPSGTMSPDIFSLFPLARTFSWHCRSVFKSAQAADAFGNLVNLTVDACDKSFLNVIARMELPSLRTVSFSATVDGGASFLKNHGQKLETMTASGRQLADVRLAIFQNCPSITVLGISCDEKVPNRGSSYFRVGQTTHLPLASLTAFGRMRPREEPYLEGFFSHTGLSHANFPALQEIKHPWCKWPTEEPHVNKSKWVRWAEMLLDRNIYLVDSKGVRWRRRLK</sequence>
<dbReference type="AlphaFoldDB" id="A0AAD6YL72"/>
<protein>
    <submittedName>
        <fullName evidence="1">Uncharacterized protein</fullName>
    </submittedName>
</protein>
<accession>A0AAD6YL72</accession>
<dbReference type="EMBL" id="JARJCW010000007">
    <property type="protein sequence ID" value="KAJ7222517.1"/>
    <property type="molecule type" value="Genomic_DNA"/>
</dbReference>
<dbReference type="Proteomes" id="UP001219525">
    <property type="component" value="Unassembled WGS sequence"/>
</dbReference>
<keyword evidence="2" id="KW-1185">Reference proteome</keyword>
<evidence type="ECO:0000313" key="1">
    <source>
        <dbReference type="EMBL" id="KAJ7222517.1"/>
    </source>
</evidence>
<gene>
    <name evidence="1" type="ORF">GGX14DRAFT_664051</name>
</gene>
<name>A0AAD6YL72_9AGAR</name>
<dbReference type="InterPro" id="IPR032675">
    <property type="entry name" value="LRR_dom_sf"/>
</dbReference>
<feature type="non-terminal residue" evidence="1">
    <location>
        <position position="1"/>
    </location>
</feature>